<keyword evidence="1" id="KW-1133">Transmembrane helix</keyword>
<feature type="transmembrane region" description="Helical" evidence="1">
    <location>
        <begin position="7"/>
        <end position="27"/>
    </location>
</feature>
<proteinExistence type="predicted"/>
<feature type="transmembrane region" description="Helical" evidence="1">
    <location>
        <begin position="147"/>
        <end position="167"/>
    </location>
</feature>
<dbReference type="EMBL" id="VIVN01000001">
    <property type="protein sequence ID" value="TWE08626.1"/>
    <property type="molecule type" value="Genomic_DNA"/>
</dbReference>
<evidence type="ECO:0000313" key="3">
    <source>
        <dbReference type="Proteomes" id="UP000319671"/>
    </source>
</evidence>
<protein>
    <submittedName>
        <fullName evidence="2">Putative membrane protein</fullName>
    </submittedName>
</protein>
<reference evidence="2 3" key="1">
    <citation type="submission" date="2019-06" db="EMBL/GenBank/DDBJ databases">
        <title>Sorghum-associated microbial communities from plants grown in Nebraska, USA.</title>
        <authorList>
            <person name="Schachtman D."/>
        </authorList>
    </citation>
    <scope>NUCLEOTIDE SEQUENCE [LARGE SCALE GENOMIC DNA]</scope>
    <source>
        <strain evidence="2 3">2482</strain>
    </source>
</reference>
<feature type="transmembrane region" description="Helical" evidence="1">
    <location>
        <begin position="47"/>
        <end position="67"/>
    </location>
</feature>
<keyword evidence="3" id="KW-1185">Reference proteome</keyword>
<evidence type="ECO:0000313" key="2">
    <source>
        <dbReference type="EMBL" id="TWE08626.1"/>
    </source>
</evidence>
<gene>
    <name evidence="2" type="ORF">FB550_101653</name>
</gene>
<keyword evidence="1" id="KW-0812">Transmembrane</keyword>
<evidence type="ECO:0000256" key="1">
    <source>
        <dbReference type="SAM" id="Phobius"/>
    </source>
</evidence>
<keyword evidence="1" id="KW-0472">Membrane</keyword>
<name>A0A561DZ56_9BACI</name>
<dbReference type="RefSeq" id="WP_144562291.1">
    <property type="nucleotide sequence ID" value="NZ_VIVN01000001.1"/>
</dbReference>
<feature type="transmembrane region" description="Helical" evidence="1">
    <location>
        <begin position="79"/>
        <end position="102"/>
    </location>
</feature>
<organism evidence="2 3">
    <name type="scientific">Neobacillus bataviensis</name>
    <dbReference type="NCBI Taxonomy" id="220685"/>
    <lineage>
        <taxon>Bacteria</taxon>
        <taxon>Bacillati</taxon>
        <taxon>Bacillota</taxon>
        <taxon>Bacilli</taxon>
        <taxon>Bacillales</taxon>
        <taxon>Bacillaceae</taxon>
        <taxon>Neobacillus</taxon>
    </lineage>
</organism>
<feature type="transmembrane region" description="Helical" evidence="1">
    <location>
        <begin position="108"/>
        <end position="126"/>
    </location>
</feature>
<dbReference type="Pfam" id="PF10067">
    <property type="entry name" value="DUF2306"/>
    <property type="match status" value="1"/>
</dbReference>
<accession>A0A561DZ56</accession>
<dbReference type="InterPro" id="IPR018750">
    <property type="entry name" value="DUF2306_membrane"/>
</dbReference>
<feature type="transmembrane region" description="Helical" evidence="1">
    <location>
        <begin position="187"/>
        <end position="205"/>
    </location>
</feature>
<sequence>MNSKKNWWLLVIVSIGVMTPFVAPYLTFNPDNSRVVIISPTIQYPVLIAHIVFACLALISGFIQFIKRIRLQKPKIHRFLGRLYVGSILISGLLALVLVFYAENFTKAISFLVLSLIWLYTCWKGLRAAVGKEMNEHRRWMFRSYGVTLVAVSARLLVPVLLLTYYILNGFSLPAGREKMIEEVLNVNIWVGLILNFIIIEWRILNSCKIKSNNAQRDGIQI</sequence>
<comment type="caution">
    <text evidence="2">The sequence shown here is derived from an EMBL/GenBank/DDBJ whole genome shotgun (WGS) entry which is preliminary data.</text>
</comment>
<dbReference type="AlphaFoldDB" id="A0A561DZ56"/>
<dbReference type="Proteomes" id="UP000319671">
    <property type="component" value="Unassembled WGS sequence"/>
</dbReference>